<dbReference type="EMBL" id="QYZD01000002">
    <property type="protein sequence ID" value="RJG26105.1"/>
    <property type="molecule type" value="Genomic_DNA"/>
</dbReference>
<feature type="transmembrane region" description="Helical" evidence="6">
    <location>
        <begin position="198"/>
        <end position="215"/>
    </location>
</feature>
<keyword evidence="4 6" id="KW-1133">Transmembrane helix</keyword>
<dbReference type="OrthoDB" id="5295733at2"/>
<evidence type="ECO:0000256" key="6">
    <source>
        <dbReference type="SAM" id="Phobius"/>
    </source>
</evidence>
<keyword evidence="3 6" id="KW-0812">Transmembrane</keyword>
<gene>
    <name evidence="7" type="ORF">DQX05_04235</name>
</gene>
<keyword evidence="5 6" id="KW-0472">Membrane</keyword>
<evidence type="ECO:0000256" key="2">
    <source>
        <dbReference type="ARBA" id="ARBA00007511"/>
    </source>
</evidence>
<dbReference type="AlphaFoldDB" id="A0A3A3GRW9"/>
<feature type="transmembrane region" description="Helical" evidence="6">
    <location>
        <begin position="40"/>
        <end position="61"/>
    </location>
</feature>
<dbReference type="PANTHER" id="PTHR30238">
    <property type="entry name" value="MEMBRANE BOUND PREDICTED REDOX MODULATOR"/>
    <property type="match status" value="1"/>
</dbReference>
<feature type="transmembrane region" description="Helical" evidence="6">
    <location>
        <begin position="6"/>
        <end position="28"/>
    </location>
</feature>
<comment type="caution">
    <text evidence="7">The sequence shown here is derived from an EMBL/GenBank/DDBJ whole genome shotgun (WGS) entry which is preliminary data.</text>
</comment>
<evidence type="ECO:0000256" key="3">
    <source>
        <dbReference type="ARBA" id="ARBA00022692"/>
    </source>
</evidence>
<dbReference type="NCBIfam" id="TIGR03717">
    <property type="entry name" value="R_switched_YjbE"/>
    <property type="match status" value="1"/>
</dbReference>
<evidence type="ECO:0000313" key="8">
    <source>
        <dbReference type="Proteomes" id="UP000266177"/>
    </source>
</evidence>
<evidence type="ECO:0000256" key="1">
    <source>
        <dbReference type="ARBA" id="ARBA00004141"/>
    </source>
</evidence>
<evidence type="ECO:0000313" key="7">
    <source>
        <dbReference type="EMBL" id="RJG26105.1"/>
    </source>
</evidence>
<dbReference type="RefSeq" id="WP_119791143.1">
    <property type="nucleotide sequence ID" value="NZ_QYZD01000002.1"/>
</dbReference>
<dbReference type="InterPro" id="IPR005496">
    <property type="entry name" value="Integral_membrane_TerC"/>
</dbReference>
<evidence type="ECO:0000256" key="5">
    <source>
        <dbReference type="ARBA" id="ARBA00023136"/>
    </source>
</evidence>
<comment type="similarity">
    <text evidence="2">Belongs to the TerC family.</text>
</comment>
<dbReference type="PANTHER" id="PTHR30238:SF4">
    <property type="entry name" value="SLL1022 PROTEIN"/>
    <property type="match status" value="1"/>
</dbReference>
<evidence type="ECO:0000256" key="4">
    <source>
        <dbReference type="ARBA" id="ARBA00022989"/>
    </source>
</evidence>
<accession>A0A3A3GRW9</accession>
<feature type="transmembrane region" description="Helical" evidence="6">
    <location>
        <begin position="106"/>
        <end position="126"/>
    </location>
</feature>
<sequence>MDSIWMIGEILLINMVLSGDNAVVIAMASRHLPGHYQRQAVWWGVGGAVLMRCVLTVVAVTLLRIPLLQAAGGAMLFAIAVQLTTPPRQELDEMREAGSLWTAIRTILIADFVMSLDNVLAIAAIAKGRMEFVIIGITLSIPLIVWGSTIISRWLERLPLLMYAGAGILAYTAGEMIASDTQIAAWIDRSGLRLEGSLSWVMVGLALLLSVFFRVRGKIGTE</sequence>
<dbReference type="InterPro" id="IPR022301">
    <property type="entry name" value="Integral_membrane_YjbE"/>
</dbReference>
<name>A0A3A3GRW9_PANTH</name>
<dbReference type="Proteomes" id="UP000266177">
    <property type="component" value="Unassembled WGS sequence"/>
</dbReference>
<comment type="subcellular location">
    <subcellularLocation>
        <location evidence="1">Membrane</location>
        <topology evidence="1">Multi-pass membrane protein</topology>
    </subcellularLocation>
</comment>
<protein>
    <submittedName>
        <fullName evidence="7">TerC family protein</fullName>
    </submittedName>
</protein>
<organism evidence="7 8">
    <name type="scientific">Paenibacillus thiaminolyticus</name>
    <name type="common">Bacillus thiaminolyticus</name>
    <dbReference type="NCBI Taxonomy" id="49283"/>
    <lineage>
        <taxon>Bacteria</taxon>
        <taxon>Bacillati</taxon>
        <taxon>Bacillota</taxon>
        <taxon>Bacilli</taxon>
        <taxon>Bacillales</taxon>
        <taxon>Paenibacillaceae</taxon>
        <taxon>Paenibacillus</taxon>
    </lineage>
</organism>
<feature type="transmembrane region" description="Helical" evidence="6">
    <location>
        <begin position="132"/>
        <end position="151"/>
    </location>
</feature>
<dbReference type="Pfam" id="PF03741">
    <property type="entry name" value="TerC"/>
    <property type="match status" value="1"/>
</dbReference>
<reference evidence="7 8" key="1">
    <citation type="submission" date="2018-09" db="EMBL/GenBank/DDBJ databases">
        <title>Paenibacillus SK2017-BO5.</title>
        <authorList>
            <person name="Piskunova J.V."/>
            <person name="Dubiley S.A."/>
            <person name="Severinov K.V."/>
        </authorList>
    </citation>
    <scope>NUCLEOTIDE SEQUENCE [LARGE SCALE GENOMIC DNA]</scope>
    <source>
        <strain evidence="7 8">BO5</strain>
    </source>
</reference>
<proteinExistence type="inferred from homology"/>
<dbReference type="GO" id="GO:0016020">
    <property type="term" value="C:membrane"/>
    <property type="evidence" value="ECO:0007669"/>
    <property type="project" value="UniProtKB-SubCell"/>
</dbReference>